<evidence type="ECO:0000256" key="1">
    <source>
        <dbReference type="SAM" id="Phobius"/>
    </source>
</evidence>
<organism evidence="2 3">
    <name type="scientific">Naegleria fowleri</name>
    <name type="common">Brain eating amoeba</name>
    <dbReference type="NCBI Taxonomy" id="5763"/>
    <lineage>
        <taxon>Eukaryota</taxon>
        <taxon>Discoba</taxon>
        <taxon>Heterolobosea</taxon>
        <taxon>Tetramitia</taxon>
        <taxon>Eutetramitia</taxon>
        <taxon>Vahlkampfiidae</taxon>
        <taxon>Naegleria</taxon>
    </lineage>
</organism>
<evidence type="ECO:0000313" key="2">
    <source>
        <dbReference type="EMBL" id="KAF0981793.1"/>
    </source>
</evidence>
<keyword evidence="1" id="KW-0472">Membrane</keyword>
<dbReference type="AlphaFoldDB" id="A0A6A5BUP4"/>
<feature type="transmembrane region" description="Helical" evidence="1">
    <location>
        <begin position="280"/>
        <end position="302"/>
    </location>
</feature>
<protein>
    <submittedName>
        <fullName evidence="2">Uncharacterized protein</fullName>
    </submittedName>
</protein>
<keyword evidence="3" id="KW-1185">Reference proteome</keyword>
<dbReference type="VEuPathDB" id="AmoebaDB:NF0110770"/>
<dbReference type="Proteomes" id="UP000444721">
    <property type="component" value="Unassembled WGS sequence"/>
</dbReference>
<dbReference type="EMBL" id="VFQX01000013">
    <property type="protein sequence ID" value="KAF0981793.1"/>
    <property type="molecule type" value="Genomic_DNA"/>
</dbReference>
<dbReference type="VEuPathDB" id="AmoebaDB:NfTy_040480"/>
<dbReference type="OrthoDB" id="10352383at2759"/>
<dbReference type="VEuPathDB" id="AmoebaDB:FDP41_012450"/>
<comment type="caution">
    <text evidence="2">The sequence shown here is derived from an EMBL/GenBank/DDBJ whole genome shotgun (WGS) entry which is preliminary data.</text>
</comment>
<name>A0A6A5BUP4_NAEFO</name>
<dbReference type="GeneID" id="68119665"/>
<gene>
    <name evidence="2" type="ORF">FDP41_012450</name>
</gene>
<reference evidence="2 3" key="1">
    <citation type="journal article" date="2019" name="Sci. Rep.">
        <title>Nanopore sequencing improves the draft genome of the human pathogenic amoeba Naegleria fowleri.</title>
        <authorList>
            <person name="Liechti N."/>
            <person name="Schurch N."/>
            <person name="Bruggmann R."/>
            <person name="Wittwer M."/>
        </authorList>
    </citation>
    <scope>NUCLEOTIDE SEQUENCE [LARGE SCALE GENOMIC DNA]</scope>
    <source>
        <strain evidence="2 3">ATCC 30894</strain>
    </source>
</reference>
<keyword evidence="1" id="KW-1133">Transmembrane helix</keyword>
<keyword evidence="1" id="KW-0812">Transmembrane</keyword>
<dbReference type="RefSeq" id="XP_044566506.1">
    <property type="nucleotide sequence ID" value="XM_044702972.1"/>
</dbReference>
<evidence type="ECO:0000313" key="3">
    <source>
        <dbReference type="Proteomes" id="UP000444721"/>
    </source>
</evidence>
<accession>A0A6A5BUP4</accession>
<proteinExistence type="predicted"/>
<sequence length="313" mass="35488">MTTQIVKQQHDSWNKSTTIHATQQYIPGADNQTDYCPFTNSNVQPVECVDCFCYNGLSCCTNKNDKLIQVYLEARINQTQFPKCFEQLRKLKCIACSPASYLFANSTIQTDPDGGSGRISIMTPIICQDFCVELVSACQQENATYTDPNENNEYVNVFPNDVRAQLLCGIVDPSPPQNYSQQQLTSDKKNAWEWILFINNAMDSTLSVWKKFFTSTVFSIHHMKKDFFESWSSESQQFSTLVVDDIPIGVSLNCNTNLYKLQHCYPGTSMIVDSAFMTSILVYVWVLGLVVSAVVAGLVFLCKWKTRSYQQIM</sequence>